<evidence type="ECO:0000313" key="15">
    <source>
        <dbReference type="EMBL" id="PPQ30048.1"/>
    </source>
</evidence>
<dbReference type="InterPro" id="IPR001775">
    <property type="entry name" value="GspD/PilQ"/>
</dbReference>
<accession>A0A2S6N619</accession>
<dbReference type="Pfam" id="PF21305">
    <property type="entry name" value="type_II_gspD_N0"/>
    <property type="match status" value="1"/>
</dbReference>
<keyword evidence="9" id="KW-0998">Cell outer membrane</keyword>
<proteinExistence type="inferred from homology"/>
<dbReference type="NCBIfam" id="TIGR02517">
    <property type="entry name" value="type_II_gspD"/>
    <property type="match status" value="1"/>
</dbReference>
<feature type="domain" description="NolW-like" evidence="13">
    <location>
        <begin position="292"/>
        <end position="436"/>
    </location>
</feature>
<dbReference type="InterPro" id="IPR004846">
    <property type="entry name" value="T2SS/T3SS_dom"/>
</dbReference>
<dbReference type="PANTHER" id="PTHR30332">
    <property type="entry name" value="PROBABLE GENERAL SECRETION PATHWAY PROTEIN D"/>
    <property type="match status" value="1"/>
</dbReference>
<evidence type="ECO:0000256" key="10">
    <source>
        <dbReference type="RuleBase" id="RU004004"/>
    </source>
</evidence>
<evidence type="ECO:0000256" key="11">
    <source>
        <dbReference type="SAM" id="MobiDB-lite"/>
    </source>
</evidence>
<keyword evidence="8" id="KW-0472">Membrane</keyword>
<keyword evidence="16" id="KW-1185">Reference proteome</keyword>
<evidence type="ECO:0000256" key="6">
    <source>
        <dbReference type="ARBA" id="ARBA00022729"/>
    </source>
</evidence>
<evidence type="ECO:0000256" key="8">
    <source>
        <dbReference type="ARBA" id="ARBA00023136"/>
    </source>
</evidence>
<dbReference type="PRINTS" id="PR00811">
    <property type="entry name" value="BCTERIALGSPD"/>
</dbReference>
<comment type="caution">
    <text evidence="15">The sequence shown here is derived from an EMBL/GenBank/DDBJ whole genome shotgun (WGS) entry which is preliminary data.</text>
</comment>
<gene>
    <name evidence="15" type="ORF">CCR94_13605</name>
</gene>
<dbReference type="GO" id="GO:0015628">
    <property type="term" value="P:protein secretion by the type II secretion system"/>
    <property type="evidence" value="ECO:0007669"/>
    <property type="project" value="InterPro"/>
</dbReference>
<keyword evidence="3 10" id="KW-0813">Transport</keyword>
<feature type="domain" description="NolW-like" evidence="13">
    <location>
        <begin position="217"/>
        <end position="282"/>
    </location>
</feature>
<evidence type="ECO:0000256" key="5">
    <source>
        <dbReference type="ARBA" id="ARBA00022692"/>
    </source>
</evidence>
<feature type="compositionally biased region" description="Polar residues" evidence="11">
    <location>
        <begin position="321"/>
        <end position="346"/>
    </location>
</feature>
<reference evidence="15 16" key="1">
    <citation type="journal article" date="2018" name="Arch. Microbiol.">
        <title>New insights into the metabolic potential of the phototrophic purple bacterium Rhodopila globiformis DSM 161(T) from its draft genome sequence and evidence for a vanadium-dependent nitrogenase.</title>
        <authorList>
            <person name="Imhoff J.F."/>
            <person name="Rahn T."/>
            <person name="Kunzel S."/>
            <person name="Neulinger S.C."/>
        </authorList>
    </citation>
    <scope>NUCLEOTIDE SEQUENCE [LARGE SCALE GENOMIC DNA]</scope>
    <source>
        <strain evidence="15 16">DSM 16996</strain>
    </source>
</reference>
<keyword evidence="4" id="KW-1134">Transmembrane beta strand</keyword>
<sequence>MCGFQPSERGFVAEWSGAPPPAKIVIAQNAEPPPAPEGEEKPRKPRGEGVELNLVNLPIAEAAKIVLGDMQGVDYVVDPRLEGKVTAHTAHPVSKRQALDLFQSALRVSGAALVRSGHIYKIVPAEAAGGAGADVSVAGPRENNGLGGDSVVAPLHYVSASEMKRVLDPIAAKGGVVRADEARRALVLSGSPQEIDALRDAISIFDVDTMRGMSFALVPVKSSDPAAMAEDLRAVFGSEKEGPMNGMIRFVGNKRLNAILVITSQRGYLDRARAWIQRLDGRAQTSEKQFYTYRVQNRPAKELLQVLTSMFASESGGRAGSSVSPRQGQANVSAANNGVFGQNGNPPTNPIGGLTSNATPSANPLDAAGKTDQLAAAASGSDSSASNGPQASTLGDDSRFRLAADEAKNALVIMASPADYHRILRVIETLDVLPNQVFIEATIAEVTINDSLHFGVEWFLNRAKSSGAFSTSSQTATAATDTLGNNLLGAGVGAAFPGFSYALRAPNMQMTINALNAVTKVNIVSTPSLTVLDNHQAILQVGDQVPVASLQSATALGNTFTSVSYRDTGVILSITPHISESGRVMLQLVQEVSNVAPNSGASTNPTIQQRKVSTQVVIHDGEALMLGGLMQNNHSNIANQVPVLGDIPIIGNAFKDKTDEADKTELLIMITPHVVRSAAEAREITEEYKRQVLDISQHAIKKPHTLRQTFDRAILDKN</sequence>
<comment type="subcellular location">
    <subcellularLocation>
        <location evidence="1 10">Cell outer membrane</location>
    </subcellularLocation>
</comment>
<feature type="domain" description="NolW-like" evidence="13">
    <location>
        <begin position="152"/>
        <end position="209"/>
    </location>
</feature>
<dbReference type="Gene3D" id="3.30.1370.120">
    <property type="match status" value="3"/>
</dbReference>
<feature type="region of interest" description="Disordered" evidence="11">
    <location>
        <begin position="315"/>
        <end position="395"/>
    </location>
</feature>
<feature type="region of interest" description="Disordered" evidence="11">
    <location>
        <begin position="28"/>
        <end position="48"/>
    </location>
</feature>
<dbReference type="GO" id="GO:0009279">
    <property type="term" value="C:cell outer membrane"/>
    <property type="evidence" value="ECO:0007669"/>
    <property type="project" value="UniProtKB-SubCell"/>
</dbReference>
<evidence type="ECO:0000256" key="9">
    <source>
        <dbReference type="ARBA" id="ARBA00023237"/>
    </source>
</evidence>
<keyword evidence="6" id="KW-0732">Signal</keyword>
<comment type="similarity">
    <text evidence="2">Belongs to the bacterial secretin family. GSP D subfamily.</text>
</comment>
<dbReference type="GO" id="GO:0015627">
    <property type="term" value="C:type II protein secretion system complex"/>
    <property type="evidence" value="ECO:0007669"/>
    <property type="project" value="InterPro"/>
</dbReference>
<evidence type="ECO:0000259" key="13">
    <source>
        <dbReference type="Pfam" id="PF03958"/>
    </source>
</evidence>
<evidence type="ECO:0000256" key="2">
    <source>
        <dbReference type="ARBA" id="ARBA00006980"/>
    </source>
</evidence>
<name>A0A2S6N619_9HYPH</name>
<evidence type="ECO:0000259" key="12">
    <source>
        <dbReference type="Pfam" id="PF00263"/>
    </source>
</evidence>
<dbReference type="InterPro" id="IPR038591">
    <property type="entry name" value="NolW-like_sf"/>
</dbReference>
<feature type="compositionally biased region" description="Basic and acidic residues" evidence="11">
    <location>
        <begin position="38"/>
        <end position="48"/>
    </location>
</feature>
<dbReference type="InterPro" id="IPR013356">
    <property type="entry name" value="T2SS_GspD"/>
</dbReference>
<evidence type="ECO:0000256" key="4">
    <source>
        <dbReference type="ARBA" id="ARBA00022452"/>
    </source>
</evidence>
<dbReference type="Proteomes" id="UP000239089">
    <property type="component" value="Unassembled WGS sequence"/>
</dbReference>
<dbReference type="Pfam" id="PF03958">
    <property type="entry name" value="Secretin_N"/>
    <property type="match status" value="3"/>
</dbReference>
<dbReference type="InterPro" id="IPR050810">
    <property type="entry name" value="Bact_Secretion_Sys_Channel"/>
</dbReference>
<dbReference type="InterPro" id="IPR005644">
    <property type="entry name" value="NolW-like"/>
</dbReference>
<protein>
    <submittedName>
        <fullName evidence="15">Type II secretion system protein GspD</fullName>
    </submittedName>
</protein>
<evidence type="ECO:0000256" key="3">
    <source>
        <dbReference type="ARBA" id="ARBA00022448"/>
    </source>
</evidence>
<feature type="domain" description="GspD-like N0" evidence="14">
    <location>
        <begin position="52"/>
        <end position="122"/>
    </location>
</feature>
<dbReference type="EMBL" id="NHSJ01000084">
    <property type="protein sequence ID" value="PPQ30048.1"/>
    <property type="molecule type" value="Genomic_DNA"/>
</dbReference>
<dbReference type="InterPro" id="IPR049371">
    <property type="entry name" value="GspD-like_N0"/>
</dbReference>
<dbReference type="Gene3D" id="3.55.50.30">
    <property type="match status" value="1"/>
</dbReference>
<dbReference type="AlphaFoldDB" id="A0A2S6N619"/>
<feature type="domain" description="Type II/III secretion system secretin-like" evidence="12">
    <location>
        <begin position="514"/>
        <end position="676"/>
    </location>
</feature>
<keyword evidence="5" id="KW-0812">Transmembrane</keyword>
<dbReference type="Pfam" id="PF00263">
    <property type="entry name" value="Secretin"/>
    <property type="match status" value="1"/>
</dbReference>
<feature type="compositionally biased region" description="Low complexity" evidence="11">
    <location>
        <begin position="375"/>
        <end position="386"/>
    </location>
</feature>
<dbReference type="PANTHER" id="PTHR30332:SF25">
    <property type="entry name" value="SECRETIN XPSD"/>
    <property type="match status" value="1"/>
</dbReference>
<keyword evidence="7" id="KW-0653">Protein transport</keyword>
<organism evidence="15 16">
    <name type="scientific">Rhodoblastus sphagnicola</name>
    <dbReference type="NCBI Taxonomy" id="333368"/>
    <lineage>
        <taxon>Bacteria</taxon>
        <taxon>Pseudomonadati</taxon>
        <taxon>Pseudomonadota</taxon>
        <taxon>Alphaproteobacteria</taxon>
        <taxon>Hyphomicrobiales</taxon>
        <taxon>Rhodoblastaceae</taxon>
        <taxon>Rhodoblastus</taxon>
    </lineage>
</organism>
<evidence type="ECO:0000313" key="16">
    <source>
        <dbReference type="Proteomes" id="UP000239089"/>
    </source>
</evidence>
<evidence type="ECO:0000256" key="7">
    <source>
        <dbReference type="ARBA" id="ARBA00022927"/>
    </source>
</evidence>
<evidence type="ECO:0000256" key="1">
    <source>
        <dbReference type="ARBA" id="ARBA00004442"/>
    </source>
</evidence>
<evidence type="ECO:0000259" key="14">
    <source>
        <dbReference type="Pfam" id="PF21305"/>
    </source>
</evidence>
<dbReference type="OrthoDB" id="9775455at2"/>